<dbReference type="InterPro" id="IPR037293">
    <property type="entry name" value="Gal_Oxidase_central_sf"/>
</dbReference>
<dbReference type="OrthoDB" id="2019572at2759"/>
<feature type="domain" description="Galactose oxidase-like Early set" evidence="4">
    <location>
        <begin position="140"/>
        <end position="207"/>
    </location>
</feature>
<dbReference type="Pfam" id="PF07250">
    <property type="entry name" value="Glyoxal_oxid_N"/>
    <property type="match status" value="1"/>
</dbReference>
<evidence type="ECO:0008006" key="7">
    <source>
        <dbReference type="Google" id="ProtNLM"/>
    </source>
</evidence>
<sequence>MGRETPQLPDERSIDHKWGKDRRCGIRKCTSECLFISFPDSTSGHYYLGEQVGDQVGSSNADNPAFSPVLYDPNAAPGKRFSATGISSNIARIYHSTATLTPNGDILVAGSNPNDDVQTRKYATEYRFEYFSPPYMSQPRPSYTGLPATVAYGSTFKLSVQLPDNTSNVSVALIDLGFATHGVHMDHQFIQLESNLSDDGTTLKVVTNNGVPSFGHKTLVGTGNSPPVDVEAMDNMRSSARTHANLDPPAPSPTAGEGSNVADAVIPA</sequence>
<feature type="region of interest" description="Disordered" evidence="2">
    <location>
        <begin position="241"/>
        <end position="268"/>
    </location>
</feature>
<dbReference type="InterPro" id="IPR014756">
    <property type="entry name" value="Ig_E-set"/>
</dbReference>
<evidence type="ECO:0000256" key="2">
    <source>
        <dbReference type="SAM" id="MobiDB-lite"/>
    </source>
</evidence>
<organism evidence="5 6">
    <name type="scientific">Tetrapyrgos nigripes</name>
    <dbReference type="NCBI Taxonomy" id="182062"/>
    <lineage>
        <taxon>Eukaryota</taxon>
        <taxon>Fungi</taxon>
        <taxon>Dikarya</taxon>
        <taxon>Basidiomycota</taxon>
        <taxon>Agaricomycotina</taxon>
        <taxon>Agaricomycetes</taxon>
        <taxon>Agaricomycetidae</taxon>
        <taxon>Agaricales</taxon>
        <taxon>Marasmiineae</taxon>
        <taxon>Marasmiaceae</taxon>
        <taxon>Tetrapyrgos</taxon>
    </lineage>
</organism>
<protein>
    <recommendedName>
        <fullName evidence="7">Galactose oxidase</fullName>
    </recommendedName>
</protein>
<accession>A0A8H5FN19</accession>
<proteinExistence type="predicted"/>
<reference evidence="5 6" key="1">
    <citation type="journal article" date="2020" name="ISME J.">
        <title>Uncovering the hidden diversity of litter-decomposition mechanisms in mushroom-forming fungi.</title>
        <authorList>
            <person name="Floudas D."/>
            <person name="Bentzer J."/>
            <person name="Ahren D."/>
            <person name="Johansson T."/>
            <person name="Persson P."/>
            <person name="Tunlid A."/>
        </authorList>
    </citation>
    <scope>NUCLEOTIDE SEQUENCE [LARGE SCALE GENOMIC DNA]</scope>
    <source>
        <strain evidence="5 6">CBS 291.85</strain>
    </source>
</reference>
<dbReference type="SUPFAM" id="SSF81296">
    <property type="entry name" value="E set domains"/>
    <property type="match status" value="1"/>
</dbReference>
<dbReference type="SUPFAM" id="SSF50965">
    <property type="entry name" value="Galactose oxidase, central domain"/>
    <property type="match status" value="1"/>
</dbReference>
<evidence type="ECO:0000313" key="6">
    <source>
        <dbReference type="Proteomes" id="UP000559256"/>
    </source>
</evidence>
<dbReference type="InterPro" id="IPR009880">
    <property type="entry name" value="Glyoxal_oxidase_N"/>
</dbReference>
<dbReference type="Pfam" id="PF09118">
    <property type="entry name" value="GO-like_E_set"/>
    <property type="match status" value="1"/>
</dbReference>
<name>A0A8H5FN19_9AGAR</name>
<evidence type="ECO:0000256" key="1">
    <source>
        <dbReference type="ARBA" id="ARBA00022729"/>
    </source>
</evidence>
<keyword evidence="6" id="KW-1185">Reference proteome</keyword>
<dbReference type="Proteomes" id="UP000559256">
    <property type="component" value="Unassembled WGS sequence"/>
</dbReference>
<dbReference type="EMBL" id="JAACJM010000154">
    <property type="protein sequence ID" value="KAF5342869.1"/>
    <property type="molecule type" value="Genomic_DNA"/>
</dbReference>
<dbReference type="InterPro" id="IPR015202">
    <property type="entry name" value="GO-like_E_set"/>
</dbReference>
<gene>
    <name evidence="5" type="ORF">D9758_016096</name>
</gene>
<dbReference type="PANTHER" id="PTHR32208:SF21">
    <property type="entry name" value="LOW QUALITY PROTEIN: ALDEHYDE OXIDASE GLOX-LIKE"/>
    <property type="match status" value="1"/>
</dbReference>
<feature type="domain" description="Glyoxal oxidase N-terminal" evidence="3">
    <location>
        <begin position="57"/>
        <end position="135"/>
    </location>
</feature>
<dbReference type="InterPro" id="IPR013783">
    <property type="entry name" value="Ig-like_fold"/>
</dbReference>
<dbReference type="CDD" id="cd02851">
    <property type="entry name" value="E_set_GO_C"/>
    <property type="match status" value="1"/>
</dbReference>
<dbReference type="Gene3D" id="2.130.10.80">
    <property type="entry name" value="Galactose oxidase/kelch, beta-propeller"/>
    <property type="match status" value="1"/>
</dbReference>
<keyword evidence="1" id="KW-0732">Signal</keyword>
<dbReference type="PANTHER" id="PTHR32208">
    <property type="entry name" value="SECRETED PROTEIN-RELATED"/>
    <property type="match status" value="1"/>
</dbReference>
<evidence type="ECO:0000259" key="4">
    <source>
        <dbReference type="Pfam" id="PF09118"/>
    </source>
</evidence>
<evidence type="ECO:0000313" key="5">
    <source>
        <dbReference type="EMBL" id="KAF5342869.1"/>
    </source>
</evidence>
<evidence type="ECO:0000259" key="3">
    <source>
        <dbReference type="Pfam" id="PF07250"/>
    </source>
</evidence>
<dbReference type="Gene3D" id="2.60.40.10">
    <property type="entry name" value="Immunoglobulins"/>
    <property type="match status" value="1"/>
</dbReference>
<comment type="caution">
    <text evidence="5">The sequence shown here is derived from an EMBL/GenBank/DDBJ whole genome shotgun (WGS) entry which is preliminary data.</text>
</comment>
<dbReference type="AlphaFoldDB" id="A0A8H5FN19"/>
<dbReference type="InterPro" id="IPR011043">
    <property type="entry name" value="Gal_Oxase/kelch_b-propeller"/>
</dbReference>